<reference evidence="2" key="1">
    <citation type="submission" date="2017-11" db="EMBL/GenBank/DDBJ databases">
        <title>Complete genome sequence of Moraxella osloensis NP7 isolated from human skin.</title>
        <authorList>
            <person name="Lee K."/>
            <person name="Lim J.Y."/>
            <person name="Hwang I."/>
        </authorList>
    </citation>
    <scope>NUCLEOTIDE SEQUENCE [LARGE SCALE GENOMIC DNA]</scope>
    <source>
        <strain evidence="2">NP7</strain>
    </source>
</reference>
<evidence type="ECO:0000313" key="2">
    <source>
        <dbReference type="Proteomes" id="UP000229340"/>
    </source>
</evidence>
<protein>
    <submittedName>
        <fullName evidence="1">Uncharacterized protein</fullName>
    </submittedName>
</protein>
<dbReference type="AlphaFoldDB" id="A0A2D2LUV0"/>
<dbReference type="RefSeq" id="WP_100270010.1">
    <property type="nucleotide sequence ID" value="NZ_CP024443.1"/>
</dbReference>
<dbReference type="EMBL" id="CP024443">
    <property type="protein sequence ID" value="ATR78750.1"/>
    <property type="molecule type" value="Genomic_DNA"/>
</dbReference>
<proteinExistence type="predicted"/>
<gene>
    <name evidence="1" type="ORF">NP7_05470</name>
</gene>
<sequence>MSYYFGFTPSAELSATIDKAYELIASKSSERYDVYRDKITQLTSKELMDALLIKLIESLPDDSERKAHLIKTAATIEATSDKLINTLLSPTKNEDVLPSFDFFDQKVLKNTQSGERRISVPLTDELAKSLLTTIQNVQAGNGLEEQQNLIRLFGELTKACLQHFLVDFTKTLNLNMLKRAAIPVTDGIIVKVIDIALRRLIPQMPQESLERFTKHYQALIFND</sequence>
<evidence type="ECO:0000313" key="1">
    <source>
        <dbReference type="EMBL" id="ATR78750.1"/>
    </source>
</evidence>
<organism evidence="1 2">
    <name type="scientific">Faucicola osloensis</name>
    <name type="common">Moraxella osloensis</name>
    <dbReference type="NCBI Taxonomy" id="34062"/>
    <lineage>
        <taxon>Bacteria</taxon>
        <taxon>Pseudomonadati</taxon>
        <taxon>Pseudomonadota</taxon>
        <taxon>Gammaproteobacteria</taxon>
        <taxon>Moraxellales</taxon>
        <taxon>Moraxellaceae</taxon>
        <taxon>Faucicola</taxon>
    </lineage>
</organism>
<accession>A0A2D2LUV0</accession>
<dbReference type="STRING" id="34062.AXE82_01595"/>
<dbReference type="Proteomes" id="UP000229340">
    <property type="component" value="Chromosome"/>
</dbReference>
<name>A0A2D2LUV0_FAUOS</name>